<reference evidence="2" key="1">
    <citation type="submission" date="2024-01" db="EMBL/GenBank/DDBJ databases">
        <authorList>
            <person name="Webb A."/>
        </authorList>
    </citation>
    <scope>NUCLEOTIDE SEQUENCE</scope>
    <source>
        <strain evidence="2">Pm1</strain>
    </source>
</reference>
<dbReference type="Proteomes" id="UP001162060">
    <property type="component" value="Unassembled WGS sequence"/>
</dbReference>
<name>A0AAV1VAN1_9STRA</name>
<comment type="caution">
    <text evidence="2">The sequence shown here is derived from an EMBL/GenBank/DDBJ whole genome shotgun (WGS) entry which is preliminary data.</text>
</comment>
<evidence type="ECO:0008006" key="4">
    <source>
        <dbReference type="Google" id="ProtNLM"/>
    </source>
</evidence>
<proteinExistence type="predicted"/>
<protein>
    <recommendedName>
        <fullName evidence="4">Pheromone</fullName>
    </recommendedName>
</protein>
<gene>
    <name evidence="2" type="ORF">PM001_LOCUS29149</name>
</gene>
<evidence type="ECO:0000313" key="2">
    <source>
        <dbReference type="EMBL" id="CAK7943999.1"/>
    </source>
</evidence>
<feature type="region of interest" description="Disordered" evidence="1">
    <location>
        <begin position="1"/>
        <end position="25"/>
    </location>
</feature>
<organism evidence="2 3">
    <name type="scientific">Peronospora matthiolae</name>
    <dbReference type="NCBI Taxonomy" id="2874970"/>
    <lineage>
        <taxon>Eukaryota</taxon>
        <taxon>Sar</taxon>
        <taxon>Stramenopiles</taxon>
        <taxon>Oomycota</taxon>
        <taxon>Peronosporomycetes</taxon>
        <taxon>Peronosporales</taxon>
        <taxon>Peronosporaceae</taxon>
        <taxon>Peronospora</taxon>
    </lineage>
</organism>
<accession>A0AAV1VAN1</accession>
<sequence>MATFALADAGNVSKSGANCDDKTTGADPTDVLAGFALDNKGVARQVEKPNDGTTGNSRPACLEVGLWCKSIGKTLAADPTNDCKFPSCPPETEPLGEGSM</sequence>
<dbReference type="EMBL" id="CAKLBY020000305">
    <property type="protein sequence ID" value="CAK7943999.1"/>
    <property type="molecule type" value="Genomic_DNA"/>
</dbReference>
<evidence type="ECO:0000313" key="3">
    <source>
        <dbReference type="Proteomes" id="UP001162060"/>
    </source>
</evidence>
<evidence type="ECO:0000256" key="1">
    <source>
        <dbReference type="SAM" id="MobiDB-lite"/>
    </source>
</evidence>
<dbReference type="AlphaFoldDB" id="A0AAV1VAN1"/>